<protein>
    <submittedName>
        <fullName evidence="2">Uncharacterized protein</fullName>
    </submittedName>
</protein>
<feature type="compositionally biased region" description="Gly residues" evidence="1">
    <location>
        <begin position="1"/>
        <end position="13"/>
    </location>
</feature>
<feature type="compositionally biased region" description="Basic and acidic residues" evidence="1">
    <location>
        <begin position="27"/>
        <end position="37"/>
    </location>
</feature>
<feature type="region of interest" description="Disordered" evidence="1">
    <location>
        <begin position="185"/>
        <end position="208"/>
    </location>
</feature>
<keyword evidence="3" id="KW-1185">Reference proteome</keyword>
<gene>
    <name evidence="2" type="ORF">SEVIR_5G112500v2</name>
</gene>
<dbReference type="EMBL" id="CM016556">
    <property type="protein sequence ID" value="TKW13599.1"/>
    <property type="molecule type" value="Genomic_DNA"/>
</dbReference>
<accession>A0A4U6UII4</accession>
<feature type="region of interest" description="Disordered" evidence="1">
    <location>
        <begin position="60"/>
        <end position="105"/>
    </location>
</feature>
<proteinExistence type="predicted"/>
<feature type="region of interest" description="Disordered" evidence="1">
    <location>
        <begin position="1"/>
        <end position="38"/>
    </location>
</feature>
<evidence type="ECO:0000256" key="1">
    <source>
        <dbReference type="SAM" id="MobiDB-lite"/>
    </source>
</evidence>
<dbReference type="Gramene" id="TKW13599">
    <property type="protein sequence ID" value="TKW13599"/>
    <property type="gene ID" value="SEVIR_5G112500v2"/>
</dbReference>
<dbReference type="AlphaFoldDB" id="A0A4U6UII4"/>
<feature type="region of interest" description="Disordered" evidence="1">
    <location>
        <begin position="123"/>
        <end position="149"/>
    </location>
</feature>
<name>A0A4U6UII4_SETVI</name>
<sequence>MSGQAGGSGGAGAGPPPATAFKSLSTDGKRRSTRFKDEDEYVEVTLDIRGDGYAVAVRSVKGVPGGGGGGGARTRSGPWIQERSRRWAGAKAGRASGWGTATRTRVEEGRAVELAEAVAEGRGRGHRVAPLAAGECGADERREGGEAEEDLEQEVLAEGVDGGGVVRLLWRFRRWLGWIAGDARRAEGGKKKDARSGRQSSARRDSYK</sequence>
<reference evidence="2" key="1">
    <citation type="submission" date="2019-03" db="EMBL/GenBank/DDBJ databases">
        <title>WGS assembly of Setaria viridis.</title>
        <authorList>
            <person name="Huang P."/>
            <person name="Jenkins J."/>
            <person name="Grimwood J."/>
            <person name="Barry K."/>
            <person name="Healey A."/>
            <person name="Mamidi S."/>
            <person name="Sreedasyam A."/>
            <person name="Shu S."/>
            <person name="Feldman M."/>
            <person name="Wu J."/>
            <person name="Yu Y."/>
            <person name="Chen C."/>
            <person name="Johnson J."/>
            <person name="Rokhsar D."/>
            <person name="Baxter I."/>
            <person name="Schmutz J."/>
            <person name="Brutnell T."/>
            <person name="Kellogg E."/>
        </authorList>
    </citation>
    <scope>NUCLEOTIDE SEQUENCE [LARGE SCALE GENOMIC DNA]</scope>
</reference>
<dbReference type="Proteomes" id="UP000298652">
    <property type="component" value="Chromosome 5"/>
</dbReference>
<organism evidence="2 3">
    <name type="scientific">Setaria viridis</name>
    <name type="common">Green bristlegrass</name>
    <name type="synonym">Setaria italica subsp. viridis</name>
    <dbReference type="NCBI Taxonomy" id="4556"/>
    <lineage>
        <taxon>Eukaryota</taxon>
        <taxon>Viridiplantae</taxon>
        <taxon>Streptophyta</taxon>
        <taxon>Embryophyta</taxon>
        <taxon>Tracheophyta</taxon>
        <taxon>Spermatophyta</taxon>
        <taxon>Magnoliopsida</taxon>
        <taxon>Liliopsida</taxon>
        <taxon>Poales</taxon>
        <taxon>Poaceae</taxon>
        <taxon>PACMAD clade</taxon>
        <taxon>Panicoideae</taxon>
        <taxon>Panicodae</taxon>
        <taxon>Paniceae</taxon>
        <taxon>Cenchrinae</taxon>
        <taxon>Setaria</taxon>
    </lineage>
</organism>
<feature type="compositionally biased region" description="Gly residues" evidence="1">
    <location>
        <begin position="63"/>
        <end position="72"/>
    </location>
</feature>
<evidence type="ECO:0000313" key="2">
    <source>
        <dbReference type="EMBL" id="TKW13599.1"/>
    </source>
</evidence>
<evidence type="ECO:0000313" key="3">
    <source>
        <dbReference type="Proteomes" id="UP000298652"/>
    </source>
</evidence>